<name>A0A1I6PIH9_9RHOB</name>
<dbReference type="AlphaFoldDB" id="A0A1I6PIH9"/>
<dbReference type="STRING" id="311180.SAMN04488050_101564"/>
<proteinExistence type="predicted"/>
<dbReference type="Proteomes" id="UP000199392">
    <property type="component" value="Unassembled WGS sequence"/>
</dbReference>
<dbReference type="EMBL" id="FOZW01000001">
    <property type="protein sequence ID" value="SFS40041.1"/>
    <property type="molecule type" value="Genomic_DNA"/>
</dbReference>
<evidence type="ECO:0000313" key="3">
    <source>
        <dbReference type="Proteomes" id="UP000199392"/>
    </source>
</evidence>
<reference evidence="3" key="1">
    <citation type="submission" date="2016-10" db="EMBL/GenBank/DDBJ databases">
        <authorList>
            <person name="Varghese N."/>
            <person name="Submissions S."/>
        </authorList>
    </citation>
    <scope>NUCLEOTIDE SEQUENCE [LARGE SCALE GENOMIC DNA]</scope>
    <source>
        <strain evidence="3">DSM 26894</strain>
    </source>
</reference>
<keyword evidence="1" id="KW-0812">Transmembrane</keyword>
<evidence type="ECO:0000313" key="2">
    <source>
        <dbReference type="EMBL" id="SFS40041.1"/>
    </source>
</evidence>
<organism evidence="2 3">
    <name type="scientific">Alloyangia pacifica</name>
    <dbReference type="NCBI Taxonomy" id="311180"/>
    <lineage>
        <taxon>Bacteria</taxon>
        <taxon>Pseudomonadati</taxon>
        <taxon>Pseudomonadota</taxon>
        <taxon>Alphaproteobacteria</taxon>
        <taxon>Rhodobacterales</taxon>
        <taxon>Roseobacteraceae</taxon>
        <taxon>Alloyangia</taxon>
    </lineage>
</organism>
<protein>
    <submittedName>
        <fullName evidence="2">Uncharacterized protein</fullName>
    </submittedName>
</protein>
<keyword evidence="1" id="KW-0472">Membrane</keyword>
<sequence>MQTFHDGYRGLGLLLAINWDRLFFGAVIFAALYFGAFLGTL</sequence>
<keyword evidence="1" id="KW-1133">Transmembrane helix</keyword>
<feature type="transmembrane region" description="Helical" evidence="1">
    <location>
        <begin position="22"/>
        <end position="40"/>
    </location>
</feature>
<evidence type="ECO:0000256" key="1">
    <source>
        <dbReference type="SAM" id="Phobius"/>
    </source>
</evidence>
<gene>
    <name evidence="2" type="ORF">SAMN04488050_101564</name>
</gene>
<dbReference type="RefSeq" id="WP_256218716.1">
    <property type="nucleotide sequence ID" value="NZ_FNCL01000002.1"/>
</dbReference>
<accession>A0A1I6PIH9</accession>
<keyword evidence="3" id="KW-1185">Reference proteome</keyword>